<dbReference type="InterPro" id="IPR011659">
    <property type="entry name" value="WD40"/>
</dbReference>
<comment type="subcellular location">
    <subcellularLocation>
        <location evidence="1">Membrane</location>
    </subcellularLocation>
</comment>
<dbReference type="PANTHER" id="PTHR36842:SF1">
    <property type="entry name" value="PROTEIN TOLB"/>
    <property type="match status" value="1"/>
</dbReference>
<evidence type="ECO:0000259" key="4">
    <source>
        <dbReference type="Pfam" id="PF01103"/>
    </source>
</evidence>
<evidence type="ECO:0000313" key="6">
    <source>
        <dbReference type="Proteomes" id="UP000268469"/>
    </source>
</evidence>
<evidence type="ECO:0000256" key="1">
    <source>
        <dbReference type="ARBA" id="ARBA00004370"/>
    </source>
</evidence>
<evidence type="ECO:0000256" key="2">
    <source>
        <dbReference type="ARBA" id="ARBA00009820"/>
    </source>
</evidence>
<proteinExistence type="inferred from homology"/>
<reference evidence="5 6" key="1">
    <citation type="submission" date="2018-06" db="EMBL/GenBank/DDBJ databases">
        <title>Extensive metabolic versatility and redundancy in microbially diverse, dynamic hydrothermal sediments.</title>
        <authorList>
            <person name="Dombrowski N."/>
            <person name="Teske A."/>
            <person name="Baker B.J."/>
        </authorList>
    </citation>
    <scope>NUCLEOTIDE SEQUENCE [LARGE SCALE GENOMIC DNA]</scope>
    <source>
        <strain evidence="5">B36_G15</strain>
    </source>
</reference>
<dbReference type="Pfam" id="PF01103">
    <property type="entry name" value="Omp85"/>
    <property type="match status" value="1"/>
</dbReference>
<keyword evidence="3" id="KW-0472">Membrane</keyword>
<comment type="similarity">
    <text evidence="2">Belongs to the TolB family.</text>
</comment>
<dbReference type="GO" id="GO:0019867">
    <property type="term" value="C:outer membrane"/>
    <property type="evidence" value="ECO:0007669"/>
    <property type="project" value="InterPro"/>
</dbReference>
<dbReference type="EMBL" id="QNBE01000019">
    <property type="protein sequence ID" value="RKX71040.1"/>
    <property type="molecule type" value="Genomic_DNA"/>
</dbReference>
<dbReference type="PANTHER" id="PTHR36842">
    <property type="entry name" value="PROTEIN TOLB HOMOLOG"/>
    <property type="match status" value="1"/>
</dbReference>
<dbReference type="InterPro" id="IPR000184">
    <property type="entry name" value="Bac_surfAg_D15"/>
</dbReference>
<comment type="caution">
    <text evidence="5">The sequence shown here is derived from an EMBL/GenBank/DDBJ whole genome shotgun (WGS) entry which is preliminary data.</text>
</comment>
<accession>A0A660SM55</accession>
<name>A0A660SM55_UNCW3</name>
<gene>
    <name evidence="5" type="ORF">DRP53_02880</name>
</gene>
<sequence length="923" mass="107195">MIILLFLFSQYFGQNKIQYRDFDFSILKGEHFEIYFYPGEEPLADFAEMTLEEAYEEYAALLNVQVDFKIPVIIYASPNEFAQTNVTLELIEESVGGFTEMFKNRVVVPFTGSYREFRHVLRHELVHVFQFQIFRRTSVSSILSTEIFQTIPLWIIEGMAEYLSVGWDTEADIYLKDLMLSEKLIPLSELGYYGGYIIYKEGQSFYEFIDRRYGRESIGKFIHRLKLKRSIEAAAKATFNIGFDELEREWHEDLKLRYWPDIAKKKEIRENLRRILDHNRDRSHYNTSTSISPNGDYIAYLSDRGGASHLIVISAIDGVTVKKLVSGERSPYFESLHLLKPGLSWSPDGKRIAFAARAKGHDVIYIIEFESGRILRKIEPDLQGVYSPCWSRDGGGIYFTGLKDGYSDIYYFELGSEELRRITDDIYDDESPIDTDSGLVFVSDRPDSGSYQPGAYALFIYTHGITRLTGRSGILQSPAYDPTHNGIYFVSDYDSTLDIYYYDLSEGRVTHRLDLLTGGYFPSVSSDGRRLTFSHLNGYGFDLVVVKNPLNRMERIDSVGQEREEVSYEFEGLDYDQVSRYRPHFTIDYVYGSIFYSNVLGLSGLTNFVISDILGNHRIYIGTDLSGSISLSNFTFNYWYLAKRVDFGGALFQLVNYYRYRDDLIIKRDRGIATVFSYPHTRFFRSDLYLVKIFTDEEWHEDFFPYYIKSSHPLHYRYQVFYPDLAFVYDDASWGMFAPNSGTRTRLELYATVPVKYFSDLEFQTGIFDYRRYFKLAPRSCLAFRTQMVRSQGRDLEYFSFGGPGSLRGYGFYQFTSDQFIINNLELRVPFLDHLKLAFPLPLEFRNIGGVLFLDNAFIWQDKKIKTHHFEDGWPVLDDVKLDFGFGFRARILFLIIGLDFGWPTDLKGVGSLHINLALGPDF</sequence>
<dbReference type="Proteomes" id="UP000268469">
    <property type="component" value="Unassembled WGS sequence"/>
</dbReference>
<dbReference type="Gene3D" id="2.120.10.30">
    <property type="entry name" value="TolB, C-terminal domain"/>
    <property type="match status" value="1"/>
</dbReference>
<protein>
    <recommendedName>
        <fullName evidence="4">Bacterial surface antigen (D15) domain-containing protein</fullName>
    </recommendedName>
</protein>
<dbReference type="AlphaFoldDB" id="A0A660SM55"/>
<feature type="domain" description="Bacterial surface antigen (D15)" evidence="4">
    <location>
        <begin position="725"/>
        <end position="905"/>
    </location>
</feature>
<dbReference type="Pfam" id="PF07676">
    <property type="entry name" value="PD40"/>
    <property type="match status" value="2"/>
</dbReference>
<dbReference type="InterPro" id="IPR011042">
    <property type="entry name" value="6-blade_b-propeller_TolB-like"/>
</dbReference>
<organism evidence="5 6">
    <name type="scientific">candidate division WOR-3 bacterium</name>
    <dbReference type="NCBI Taxonomy" id="2052148"/>
    <lineage>
        <taxon>Bacteria</taxon>
        <taxon>Bacteria division WOR-3</taxon>
    </lineage>
</organism>
<dbReference type="Gene3D" id="2.40.160.50">
    <property type="entry name" value="membrane protein fhac: a member of the omp85/tpsb transporter family"/>
    <property type="match status" value="1"/>
</dbReference>
<dbReference type="SUPFAM" id="SSF82171">
    <property type="entry name" value="DPP6 N-terminal domain-like"/>
    <property type="match status" value="1"/>
</dbReference>
<evidence type="ECO:0000256" key="3">
    <source>
        <dbReference type="ARBA" id="ARBA00023136"/>
    </source>
</evidence>
<evidence type="ECO:0000313" key="5">
    <source>
        <dbReference type="EMBL" id="RKX71040.1"/>
    </source>
</evidence>